<protein>
    <submittedName>
        <fullName evidence="1">Uncharacterized protein</fullName>
    </submittedName>
</protein>
<proteinExistence type="predicted"/>
<accession>A0A0F8ZAU4</accession>
<sequence length="60" mass="6851">FNGRGPRFLQFVHRLLHGCGHLLSSLSRNSLGLSLGKVFRNRNHNPQNPSVPFLRLNIFI</sequence>
<name>A0A0F8ZAU4_9ZZZZ</name>
<reference evidence="1" key="1">
    <citation type="journal article" date="2015" name="Nature">
        <title>Complex archaea that bridge the gap between prokaryotes and eukaryotes.</title>
        <authorList>
            <person name="Spang A."/>
            <person name="Saw J.H."/>
            <person name="Jorgensen S.L."/>
            <person name="Zaremba-Niedzwiedzka K."/>
            <person name="Martijn J."/>
            <person name="Lind A.E."/>
            <person name="van Eijk R."/>
            <person name="Schleper C."/>
            <person name="Guy L."/>
            <person name="Ettema T.J."/>
        </authorList>
    </citation>
    <scope>NUCLEOTIDE SEQUENCE</scope>
</reference>
<feature type="non-terminal residue" evidence="1">
    <location>
        <position position="1"/>
    </location>
</feature>
<comment type="caution">
    <text evidence="1">The sequence shown here is derived from an EMBL/GenBank/DDBJ whole genome shotgun (WGS) entry which is preliminary data.</text>
</comment>
<dbReference type="AlphaFoldDB" id="A0A0F8ZAU4"/>
<dbReference type="EMBL" id="LAZR01052397">
    <property type="protein sequence ID" value="KKK83055.1"/>
    <property type="molecule type" value="Genomic_DNA"/>
</dbReference>
<organism evidence="1">
    <name type="scientific">marine sediment metagenome</name>
    <dbReference type="NCBI Taxonomy" id="412755"/>
    <lineage>
        <taxon>unclassified sequences</taxon>
        <taxon>metagenomes</taxon>
        <taxon>ecological metagenomes</taxon>
    </lineage>
</organism>
<evidence type="ECO:0000313" key="1">
    <source>
        <dbReference type="EMBL" id="KKK83055.1"/>
    </source>
</evidence>
<gene>
    <name evidence="1" type="ORF">LCGC14_2797210</name>
</gene>